<keyword evidence="5" id="KW-1185">Reference proteome</keyword>
<feature type="domain" description="HipA-like C-terminal" evidence="3">
    <location>
        <begin position="23"/>
        <end position="215"/>
    </location>
</feature>
<evidence type="ECO:0000259" key="3">
    <source>
        <dbReference type="Pfam" id="PF07804"/>
    </source>
</evidence>
<evidence type="ECO:0000313" key="5">
    <source>
        <dbReference type="Proteomes" id="UP000787672"/>
    </source>
</evidence>
<dbReference type="Proteomes" id="UP000787672">
    <property type="component" value="Unassembled WGS sequence"/>
</dbReference>
<proteinExistence type="predicted"/>
<accession>A0ABS6F586</accession>
<gene>
    <name evidence="4" type="ORF">KQI82_00580</name>
</gene>
<evidence type="ECO:0000313" key="4">
    <source>
        <dbReference type="EMBL" id="MBU5625431.1"/>
    </source>
</evidence>
<sequence>MQIVDFTNLPKRNKMYAGANGSKISVIYEGQQYMLKFPPPPTKNKDMSYSNSCFSEYLGCQIYESIGIPVQKTMLGTYTVKGKEKIVVACGDFTEPGVTLQDFASLKNQIIDSERSGYGTELSDILHTFEEQNAVDRMAVTERFWDMFIVDALIGNWDRHNGNWGFLYDARTDQMTLAPVYDCGSSLYPQADEKIMETVLASEQDMNYRIFEIPTSAIMVNGKKIKYFDFISSLQNEDCNRALKRIVPRIDMARIRKLIADTPFITDLQKRFYCTMLEKRKERILDYSLERVKNAPTKRRPAKQDRGIR</sequence>
<dbReference type="Pfam" id="PF07804">
    <property type="entry name" value="HipA_C"/>
    <property type="match status" value="1"/>
</dbReference>
<comment type="caution">
    <text evidence="4">The sequence shown here is derived from an EMBL/GenBank/DDBJ whole genome shotgun (WGS) entry which is preliminary data.</text>
</comment>
<keyword evidence="1" id="KW-0808">Transferase</keyword>
<dbReference type="CDD" id="cd17792">
    <property type="entry name" value="CtkA"/>
    <property type="match status" value="1"/>
</dbReference>
<organism evidence="4 5">
    <name type="scientific">Dysosmobacter acutus</name>
    <dbReference type="NCBI Taxonomy" id="2841504"/>
    <lineage>
        <taxon>Bacteria</taxon>
        <taxon>Bacillati</taxon>
        <taxon>Bacillota</taxon>
        <taxon>Clostridia</taxon>
        <taxon>Eubacteriales</taxon>
        <taxon>Oscillospiraceae</taxon>
        <taxon>Dysosmobacter</taxon>
    </lineage>
</organism>
<evidence type="ECO:0000256" key="2">
    <source>
        <dbReference type="ARBA" id="ARBA00022777"/>
    </source>
</evidence>
<reference evidence="4 5" key="1">
    <citation type="submission" date="2021-06" db="EMBL/GenBank/DDBJ databases">
        <authorList>
            <person name="Sun Q."/>
            <person name="Li D."/>
        </authorList>
    </citation>
    <scope>NUCLEOTIDE SEQUENCE [LARGE SCALE GENOMIC DNA]</scope>
    <source>
        <strain evidence="4 5">MSJ-2</strain>
    </source>
</reference>
<name>A0ABS6F586_9FIRM</name>
<keyword evidence="2" id="KW-0418">Kinase</keyword>
<protein>
    <submittedName>
        <fullName evidence="4">HipA domain-containing protein</fullName>
    </submittedName>
</protein>
<dbReference type="EMBL" id="JAHLQN010000001">
    <property type="protein sequence ID" value="MBU5625431.1"/>
    <property type="molecule type" value="Genomic_DNA"/>
</dbReference>
<dbReference type="InterPro" id="IPR012893">
    <property type="entry name" value="HipA-like_C"/>
</dbReference>
<evidence type="ECO:0000256" key="1">
    <source>
        <dbReference type="ARBA" id="ARBA00022679"/>
    </source>
</evidence>